<proteinExistence type="predicted"/>
<dbReference type="Proteomes" id="UP001145114">
    <property type="component" value="Unassembled WGS sequence"/>
</dbReference>
<sequence>MPMLYLKDPTSGSRYRYRQYSTKNEQSNRVLEDFVVSGKFRAFFRTKKRRADFEGATAGANQAIKTERAHRFNPVGEYRGTLEERKKREIFKALEQIITRDDLPSQYLSSIYWRPVEVTIDDPNITHTTVWYKVTSQDERIKPKLIKLIIHESSKYLEEMVRLRVLSPNRRRHKIHLRFKLVDRRAEDLLQEIEKQLARAGEHVLGSQDVEFSKSARKDDDRTDKE</sequence>
<name>A0ACC1HXT0_9FUNG</name>
<dbReference type="EMBL" id="JAMZIH010000112">
    <property type="protein sequence ID" value="KAJ1679928.1"/>
    <property type="molecule type" value="Genomic_DNA"/>
</dbReference>
<keyword evidence="2" id="KW-1185">Reference proteome</keyword>
<protein>
    <submittedName>
        <fullName evidence="1">Uncharacterized protein</fullName>
    </submittedName>
</protein>
<accession>A0ACC1HXT0</accession>
<comment type="caution">
    <text evidence="1">The sequence shown here is derived from an EMBL/GenBank/DDBJ whole genome shotgun (WGS) entry which is preliminary data.</text>
</comment>
<evidence type="ECO:0000313" key="1">
    <source>
        <dbReference type="EMBL" id="KAJ1679928.1"/>
    </source>
</evidence>
<reference evidence="1" key="1">
    <citation type="submission" date="2022-06" db="EMBL/GenBank/DDBJ databases">
        <title>Phylogenomic reconstructions and comparative analyses of Kickxellomycotina fungi.</title>
        <authorList>
            <person name="Reynolds N.K."/>
            <person name="Stajich J.E."/>
            <person name="Barry K."/>
            <person name="Grigoriev I.V."/>
            <person name="Crous P."/>
            <person name="Smith M.E."/>
        </authorList>
    </citation>
    <scope>NUCLEOTIDE SEQUENCE</scope>
    <source>
        <strain evidence="1">RSA 2271</strain>
    </source>
</reference>
<organism evidence="1 2">
    <name type="scientific">Spiromyces aspiralis</name>
    <dbReference type="NCBI Taxonomy" id="68401"/>
    <lineage>
        <taxon>Eukaryota</taxon>
        <taxon>Fungi</taxon>
        <taxon>Fungi incertae sedis</taxon>
        <taxon>Zoopagomycota</taxon>
        <taxon>Kickxellomycotina</taxon>
        <taxon>Kickxellomycetes</taxon>
        <taxon>Kickxellales</taxon>
        <taxon>Kickxellaceae</taxon>
        <taxon>Spiromyces</taxon>
    </lineage>
</organism>
<gene>
    <name evidence="1" type="ORF">EV182_001034</name>
</gene>
<evidence type="ECO:0000313" key="2">
    <source>
        <dbReference type="Proteomes" id="UP001145114"/>
    </source>
</evidence>